<feature type="transmembrane region" description="Helical" evidence="7">
    <location>
        <begin position="129"/>
        <end position="152"/>
    </location>
</feature>
<feature type="transmembrane region" description="Helical" evidence="7">
    <location>
        <begin position="92"/>
        <end position="109"/>
    </location>
</feature>
<keyword evidence="6 7" id="KW-0472">Membrane</keyword>
<evidence type="ECO:0000256" key="7">
    <source>
        <dbReference type="RuleBase" id="RU369079"/>
    </source>
</evidence>
<comment type="similarity">
    <text evidence="7">Belongs to the TRAP transporter small permease family.</text>
</comment>
<protein>
    <recommendedName>
        <fullName evidence="7">TRAP transporter small permease protein</fullName>
    </recommendedName>
</protein>
<feature type="domain" description="Tripartite ATP-independent periplasmic transporters DctQ component" evidence="8">
    <location>
        <begin position="19"/>
        <end position="148"/>
    </location>
</feature>
<dbReference type="InterPro" id="IPR055348">
    <property type="entry name" value="DctQ"/>
</dbReference>
<reference evidence="9" key="2">
    <citation type="submission" date="2023-01" db="EMBL/GenBank/DDBJ databases">
        <title>Draft genome sequence of Sneathiella chinensis strain NBRC 103408.</title>
        <authorList>
            <person name="Sun Q."/>
            <person name="Mori K."/>
        </authorList>
    </citation>
    <scope>NUCLEOTIDE SEQUENCE</scope>
    <source>
        <strain evidence="9">NBRC 103408</strain>
    </source>
</reference>
<evidence type="ECO:0000313" key="10">
    <source>
        <dbReference type="Proteomes" id="UP001161409"/>
    </source>
</evidence>
<comment type="caution">
    <text evidence="9">The sequence shown here is derived from an EMBL/GenBank/DDBJ whole genome shotgun (WGS) entry which is preliminary data.</text>
</comment>
<comment type="subcellular location">
    <subcellularLocation>
        <location evidence="7">Cell inner membrane</location>
        <topology evidence="7">Multi-pass membrane protein</topology>
    </subcellularLocation>
    <subcellularLocation>
        <location evidence="1">Cell membrane</location>
        <topology evidence="1">Multi-pass membrane protein</topology>
    </subcellularLocation>
</comment>
<evidence type="ECO:0000313" key="9">
    <source>
        <dbReference type="EMBL" id="GLQ05917.1"/>
    </source>
</evidence>
<evidence type="ECO:0000256" key="4">
    <source>
        <dbReference type="ARBA" id="ARBA00022692"/>
    </source>
</evidence>
<feature type="transmembrane region" description="Helical" evidence="7">
    <location>
        <begin position="12"/>
        <end position="33"/>
    </location>
</feature>
<dbReference type="Pfam" id="PF04290">
    <property type="entry name" value="DctQ"/>
    <property type="match status" value="1"/>
</dbReference>
<evidence type="ECO:0000256" key="2">
    <source>
        <dbReference type="ARBA" id="ARBA00022448"/>
    </source>
</evidence>
<evidence type="ECO:0000256" key="5">
    <source>
        <dbReference type="ARBA" id="ARBA00022989"/>
    </source>
</evidence>
<evidence type="ECO:0000256" key="3">
    <source>
        <dbReference type="ARBA" id="ARBA00022475"/>
    </source>
</evidence>
<keyword evidence="7" id="KW-0997">Cell inner membrane</keyword>
<keyword evidence="4 7" id="KW-0812">Transmembrane</keyword>
<evidence type="ECO:0000259" key="8">
    <source>
        <dbReference type="Pfam" id="PF04290"/>
    </source>
</evidence>
<keyword evidence="3" id="KW-1003">Cell membrane</keyword>
<feature type="transmembrane region" description="Helical" evidence="7">
    <location>
        <begin position="53"/>
        <end position="80"/>
    </location>
</feature>
<keyword evidence="5 7" id="KW-1133">Transmembrane helix</keyword>
<dbReference type="Proteomes" id="UP001161409">
    <property type="component" value="Unassembled WGS sequence"/>
</dbReference>
<organism evidence="9 10">
    <name type="scientific">Sneathiella chinensis</name>
    <dbReference type="NCBI Taxonomy" id="349750"/>
    <lineage>
        <taxon>Bacteria</taxon>
        <taxon>Pseudomonadati</taxon>
        <taxon>Pseudomonadota</taxon>
        <taxon>Alphaproteobacteria</taxon>
        <taxon>Sneathiellales</taxon>
        <taxon>Sneathiellaceae</taxon>
        <taxon>Sneathiella</taxon>
    </lineage>
</organism>
<dbReference type="RefSeq" id="WP_169559874.1">
    <property type="nucleotide sequence ID" value="NZ_BSNF01000001.1"/>
</dbReference>
<accession>A0ABQ5U1B4</accession>
<comment type="function">
    <text evidence="7">Part of the tripartite ATP-independent periplasmic (TRAP) transport system.</text>
</comment>
<sequence length="162" mass="17582">MERLINIFDKIAYTALIGMLFIVVSSVIGRVIFDVTGGVVNLLIPGAIELASYALVIMVFASLPRAAISGLVSVDLVIGSLPATVRRTLERIWDLLLAAFACVVGWLFSHQTLTMFARGDKSQDLGIPLYTIYAVLTVCSICIALTGIWLALRPRRPEVSDS</sequence>
<keyword evidence="10" id="KW-1185">Reference proteome</keyword>
<name>A0ABQ5U1B4_9PROT</name>
<proteinExistence type="inferred from homology"/>
<dbReference type="EMBL" id="BSNF01000001">
    <property type="protein sequence ID" value="GLQ05917.1"/>
    <property type="molecule type" value="Genomic_DNA"/>
</dbReference>
<gene>
    <name evidence="9" type="ORF">GCM10007924_11380</name>
</gene>
<keyword evidence="2 7" id="KW-0813">Transport</keyword>
<comment type="subunit">
    <text evidence="7">The complex comprises the extracytoplasmic solute receptor protein and the two transmembrane proteins.</text>
</comment>
<evidence type="ECO:0000256" key="6">
    <source>
        <dbReference type="ARBA" id="ARBA00023136"/>
    </source>
</evidence>
<evidence type="ECO:0000256" key="1">
    <source>
        <dbReference type="ARBA" id="ARBA00004651"/>
    </source>
</evidence>
<reference evidence="9" key="1">
    <citation type="journal article" date="2014" name="Int. J. Syst. Evol. Microbiol.">
        <title>Complete genome of a new Firmicutes species belonging to the dominant human colonic microbiota ('Ruminococcus bicirculans') reveals two chromosomes and a selective capacity to utilize plant glucans.</title>
        <authorList>
            <consortium name="NISC Comparative Sequencing Program"/>
            <person name="Wegmann U."/>
            <person name="Louis P."/>
            <person name="Goesmann A."/>
            <person name="Henrissat B."/>
            <person name="Duncan S.H."/>
            <person name="Flint H.J."/>
        </authorList>
    </citation>
    <scope>NUCLEOTIDE SEQUENCE</scope>
    <source>
        <strain evidence="9">NBRC 103408</strain>
    </source>
</reference>